<dbReference type="EMBL" id="CP120371">
    <property type="protein sequence ID" value="WEX84162.1"/>
    <property type="molecule type" value="Genomic_DNA"/>
</dbReference>
<sequence length="43" mass="4608">MPNSVVAAVIFVLVLIAVIWVVFPLEQPPAEGQPSPHAIDQSK</sequence>
<organism evidence="2 3">
    <name type="scientific">Sinorhizobium numidicum</name>
    <dbReference type="NCBI Taxonomy" id="680248"/>
    <lineage>
        <taxon>Bacteria</taxon>
        <taxon>Pseudomonadati</taxon>
        <taxon>Pseudomonadota</taxon>
        <taxon>Alphaproteobacteria</taxon>
        <taxon>Hyphomicrobiales</taxon>
        <taxon>Rhizobiaceae</taxon>
        <taxon>Sinorhizobium/Ensifer group</taxon>
        <taxon>Sinorhizobium</taxon>
    </lineage>
</organism>
<feature type="transmembrane region" description="Helical" evidence="1">
    <location>
        <begin position="6"/>
        <end position="25"/>
    </location>
</feature>
<dbReference type="RefSeq" id="WP_280735068.1">
    <property type="nucleotide sequence ID" value="NZ_CP120368.1"/>
</dbReference>
<keyword evidence="1" id="KW-1133">Transmembrane helix</keyword>
<keyword evidence="3" id="KW-1185">Reference proteome</keyword>
<proteinExistence type="predicted"/>
<keyword evidence="1" id="KW-0812">Transmembrane</keyword>
<name>A0ABY8D205_9HYPH</name>
<evidence type="ECO:0000313" key="3">
    <source>
        <dbReference type="Proteomes" id="UP001235547"/>
    </source>
</evidence>
<evidence type="ECO:0000256" key="1">
    <source>
        <dbReference type="SAM" id="Phobius"/>
    </source>
</evidence>
<reference evidence="2 3" key="1">
    <citation type="submission" date="2023-03" db="EMBL/GenBank/DDBJ databases">
        <authorList>
            <person name="Kaur S."/>
            <person name="Espinosa-Saiz D."/>
            <person name="Velazquez E."/>
            <person name="Menendez E."/>
            <person name="diCenzo G.C."/>
        </authorList>
    </citation>
    <scope>NUCLEOTIDE SEQUENCE [LARGE SCALE GENOMIC DNA]</scope>
    <source>
        <strain evidence="2 3">LMG 27395</strain>
    </source>
</reference>
<evidence type="ECO:0008006" key="4">
    <source>
        <dbReference type="Google" id="ProtNLM"/>
    </source>
</evidence>
<evidence type="ECO:0000313" key="2">
    <source>
        <dbReference type="EMBL" id="WEX84162.1"/>
    </source>
</evidence>
<protein>
    <recommendedName>
        <fullName evidence="4">Exopeptide</fullName>
    </recommendedName>
</protein>
<accession>A0ABY8D205</accession>
<gene>
    <name evidence="2" type="ORF">PYH38_003016</name>
</gene>
<keyword evidence="1" id="KW-0472">Membrane</keyword>
<dbReference type="Proteomes" id="UP001235547">
    <property type="component" value="Chromosome 1"/>
</dbReference>